<organism evidence="9 11">
    <name type="scientific">Venturia inaequalis</name>
    <name type="common">Apple scab fungus</name>
    <dbReference type="NCBI Taxonomy" id="5025"/>
    <lineage>
        <taxon>Eukaryota</taxon>
        <taxon>Fungi</taxon>
        <taxon>Dikarya</taxon>
        <taxon>Ascomycota</taxon>
        <taxon>Pezizomycotina</taxon>
        <taxon>Dothideomycetes</taxon>
        <taxon>Pleosporomycetidae</taxon>
        <taxon>Venturiales</taxon>
        <taxon>Venturiaceae</taxon>
        <taxon>Venturia</taxon>
    </lineage>
</organism>
<reference evidence="9 11" key="1">
    <citation type="submission" date="2019-07" db="EMBL/GenBank/DDBJ databases">
        <title>Venturia inaequalis Genome Resource.</title>
        <authorList>
            <person name="Lichtner F.J."/>
        </authorList>
    </citation>
    <scope>NUCLEOTIDE SEQUENCE [LARGE SCALE GENOMIC DNA]</scope>
    <source>
        <strain evidence="8 10">120213</strain>
        <strain evidence="7">Bline_iso_100314</strain>
        <strain evidence="9 11">DMI_063113</strain>
    </source>
</reference>
<dbReference type="Proteomes" id="UP000447873">
    <property type="component" value="Unassembled WGS sequence"/>
</dbReference>
<dbReference type="EMBL" id="WNWQ01001156">
    <property type="protein sequence ID" value="KAE9962130.1"/>
    <property type="molecule type" value="Genomic_DNA"/>
</dbReference>
<dbReference type="GO" id="GO:0007032">
    <property type="term" value="P:endosome organization"/>
    <property type="evidence" value="ECO:0007669"/>
    <property type="project" value="TreeGrafter"/>
</dbReference>
<evidence type="ECO:0000256" key="1">
    <source>
        <dbReference type="ARBA" id="ARBA00003807"/>
    </source>
</evidence>
<dbReference type="Proteomes" id="UP000490939">
    <property type="component" value="Unassembled WGS sequence"/>
</dbReference>
<keyword evidence="5" id="KW-0963">Cytoplasm</keyword>
<evidence type="ECO:0000313" key="8">
    <source>
        <dbReference type="EMBL" id="KAE9977556.1"/>
    </source>
</evidence>
<evidence type="ECO:0000256" key="6">
    <source>
        <dbReference type="ARBA" id="ARBA00029995"/>
    </source>
</evidence>
<evidence type="ECO:0000256" key="5">
    <source>
        <dbReference type="ARBA" id="ARBA00022490"/>
    </source>
</evidence>
<dbReference type="Proteomes" id="UP000433883">
    <property type="component" value="Unassembled WGS sequence"/>
</dbReference>
<name>A0A8H3Z4J7_VENIN</name>
<comment type="similarity">
    <text evidence="3">Belongs to the BLOC1S4 family.</text>
</comment>
<protein>
    <recommendedName>
        <fullName evidence="4">Biogenesis of lysosome-related organelles complex 1 subunit CNL1</fullName>
    </recommendedName>
    <alternativeName>
        <fullName evidence="6">CNO-like protein 1</fullName>
    </alternativeName>
</protein>
<proteinExistence type="inferred from homology"/>
<evidence type="ECO:0000256" key="2">
    <source>
        <dbReference type="ARBA" id="ARBA00004496"/>
    </source>
</evidence>
<comment type="caution">
    <text evidence="9">The sequence shown here is derived from an EMBL/GenBank/DDBJ whole genome shotgun (WGS) entry which is preliminary data.</text>
</comment>
<dbReference type="GO" id="GO:0031083">
    <property type="term" value="C:BLOC-1 complex"/>
    <property type="evidence" value="ECO:0007669"/>
    <property type="project" value="InterPro"/>
</dbReference>
<comment type="subcellular location">
    <subcellularLocation>
        <location evidence="2">Cytoplasm</location>
    </subcellularLocation>
</comment>
<dbReference type="EMBL" id="WNWS01000151">
    <property type="protein sequence ID" value="KAE9977556.1"/>
    <property type="molecule type" value="Genomic_DNA"/>
</dbReference>
<comment type="function">
    <text evidence="1">Component of the biogenesis of lysosome-related organelles complex-1 (BLOC-1), a complex that is involved in endosomal cargo sorting.</text>
</comment>
<dbReference type="EMBL" id="WNWR01000388">
    <property type="protein sequence ID" value="KAE9980412.1"/>
    <property type="molecule type" value="Genomic_DNA"/>
</dbReference>
<accession>A0A8H3Z4J7</accession>
<dbReference type="InterPro" id="IPR034455">
    <property type="entry name" value="CNL1"/>
</dbReference>
<evidence type="ECO:0000313" key="9">
    <source>
        <dbReference type="EMBL" id="KAE9980412.1"/>
    </source>
</evidence>
<gene>
    <name evidence="7" type="ORF">BLS_000782</name>
    <name evidence="9" type="ORF">EG327_006574</name>
    <name evidence="8" type="ORF">EG328_001993</name>
</gene>
<dbReference type="GO" id="GO:0005737">
    <property type="term" value="C:cytoplasm"/>
    <property type="evidence" value="ECO:0007669"/>
    <property type="project" value="UniProtKB-SubCell"/>
</dbReference>
<evidence type="ECO:0000313" key="7">
    <source>
        <dbReference type="EMBL" id="KAE9962130.1"/>
    </source>
</evidence>
<sequence>MASPANSIPDTQLGLTSDEIRTLRYHQQAAISQGGGDSSRAASQASSQGRLLIDPGSLAALANYFDRLMYSIQARWTALYQQTQNATTQQYDRAGNAIEMADAEIARFHDILRQIDELQNEFAKIKRIGEIVKGFRARVEALDRRV</sequence>
<evidence type="ECO:0000256" key="3">
    <source>
        <dbReference type="ARBA" id="ARBA00007289"/>
    </source>
</evidence>
<evidence type="ECO:0000256" key="4">
    <source>
        <dbReference type="ARBA" id="ARBA00014971"/>
    </source>
</evidence>
<dbReference type="AlphaFoldDB" id="A0A8H3Z4J7"/>
<dbReference type="PANTHER" id="PTHR39145">
    <property type="entry name" value="BIOGENESIS OF LYSOSOME-RELATED ORGANELLES COMPLEX 1 SUBUNIT CNL1"/>
    <property type="match status" value="1"/>
</dbReference>
<evidence type="ECO:0000313" key="10">
    <source>
        <dbReference type="Proteomes" id="UP000447873"/>
    </source>
</evidence>
<evidence type="ECO:0000313" key="11">
    <source>
        <dbReference type="Proteomes" id="UP000490939"/>
    </source>
</evidence>
<keyword evidence="11" id="KW-1185">Reference proteome</keyword>
<dbReference type="PANTHER" id="PTHR39145:SF1">
    <property type="entry name" value="BIOGENESIS OF LYSOSOME-RELATED ORGANELLES COMPLEX 1 SUBUNIT CNL1"/>
    <property type="match status" value="1"/>
</dbReference>